<comment type="caution">
    <text evidence="2">The sequence shown here is derived from an EMBL/GenBank/DDBJ whole genome shotgun (WGS) entry which is preliminary data.</text>
</comment>
<sequence>MKLKILLTILYLLPGKILAQNVSIPEKLKENIAFLDSTMQVNSWEIVEVLTKDVSFSHSNGWVQNLEDFEKDFKSKKVSYDKIEQLNITEVKEYRNFFVIRRQIEVSGKYKVYDFSMTLALLELWKKQKGTWKLWVRQATELKK</sequence>
<protein>
    <submittedName>
        <fullName evidence="2">DUF4440 domain-containing protein</fullName>
    </submittedName>
</protein>
<dbReference type="Gene3D" id="3.10.450.50">
    <property type="match status" value="1"/>
</dbReference>
<organism evidence="2 3">
    <name type="scientific">Flavobacterium ichthyis</name>
    <dbReference type="NCBI Taxonomy" id="2698827"/>
    <lineage>
        <taxon>Bacteria</taxon>
        <taxon>Pseudomonadati</taxon>
        <taxon>Bacteroidota</taxon>
        <taxon>Flavobacteriia</taxon>
        <taxon>Flavobacteriales</taxon>
        <taxon>Flavobacteriaceae</taxon>
        <taxon>Flavobacterium</taxon>
    </lineage>
</organism>
<name>A0ABW9Z7X8_9FLAO</name>
<dbReference type="InterPro" id="IPR032710">
    <property type="entry name" value="NTF2-like_dom_sf"/>
</dbReference>
<dbReference type="InterPro" id="IPR027843">
    <property type="entry name" value="DUF4440"/>
</dbReference>
<dbReference type="EMBL" id="JAABLM010000007">
    <property type="protein sequence ID" value="NBL64968.1"/>
    <property type="molecule type" value="Genomic_DNA"/>
</dbReference>
<accession>A0ABW9Z7X8</accession>
<dbReference type="SUPFAM" id="SSF54427">
    <property type="entry name" value="NTF2-like"/>
    <property type="match status" value="1"/>
</dbReference>
<proteinExistence type="predicted"/>
<gene>
    <name evidence="2" type="ORF">GV828_07120</name>
</gene>
<dbReference type="Proteomes" id="UP000798602">
    <property type="component" value="Unassembled WGS sequence"/>
</dbReference>
<dbReference type="Pfam" id="PF14534">
    <property type="entry name" value="DUF4440"/>
    <property type="match status" value="1"/>
</dbReference>
<evidence type="ECO:0000259" key="1">
    <source>
        <dbReference type="Pfam" id="PF14534"/>
    </source>
</evidence>
<evidence type="ECO:0000313" key="3">
    <source>
        <dbReference type="Proteomes" id="UP000798602"/>
    </source>
</evidence>
<dbReference type="RefSeq" id="WP_166536796.1">
    <property type="nucleotide sequence ID" value="NZ_JAABLM010000007.1"/>
</dbReference>
<evidence type="ECO:0000313" key="2">
    <source>
        <dbReference type="EMBL" id="NBL64968.1"/>
    </source>
</evidence>
<reference evidence="3" key="1">
    <citation type="submission" date="2020-01" db="EMBL/GenBank/DDBJ databases">
        <title>Sphingomonas sp. strain CSW-10.</title>
        <authorList>
            <person name="Chen W.-M."/>
        </authorList>
    </citation>
    <scope>NUCLEOTIDE SEQUENCE [LARGE SCALE GENOMIC DNA]</scope>
    <source>
        <strain evidence="3">NST-5</strain>
    </source>
</reference>
<feature type="domain" description="DUF4440" evidence="1">
    <location>
        <begin position="46"/>
        <end position="134"/>
    </location>
</feature>
<keyword evidence="3" id="KW-1185">Reference proteome</keyword>